<feature type="region of interest" description="Disordered" evidence="1">
    <location>
        <begin position="422"/>
        <end position="521"/>
    </location>
</feature>
<dbReference type="Pfam" id="PF13391">
    <property type="entry name" value="HNH_2"/>
    <property type="match status" value="1"/>
</dbReference>
<evidence type="ECO:0000313" key="3">
    <source>
        <dbReference type="EMBL" id="KAL2280620.1"/>
    </source>
</evidence>
<feature type="region of interest" description="Disordered" evidence="1">
    <location>
        <begin position="27"/>
        <end position="47"/>
    </location>
</feature>
<name>A0ABR4EDY8_9PEZI</name>
<dbReference type="Proteomes" id="UP001600888">
    <property type="component" value="Unassembled WGS sequence"/>
</dbReference>
<accession>A0ABR4EDY8</accession>
<organism evidence="3 4">
    <name type="scientific">Diaporthe vaccinii</name>
    <dbReference type="NCBI Taxonomy" id="105482"/>
    <lineage>
        <taxon>Eukaryota</taxon>
        <taxon>Fungi</taxon>
        <taxon>Dikarya</taxon>
        <taxon>Ascomycota</taxon>
        <taxon>Pezizomycotina</taxon>
        <taxon>Sordariomycetes</taxon>
        <taxon>Sordariomycetidae</taxon>
        <taxon>Diaporthales</taxon>
        <taxon>Diaporthaceae</taxon>
        <taxon>Diaporthe</taxon>
        <taxon>Diaporthe eres species complex</taxon>
    </lineage>
</organism>
<keyword evidence="4" id="KW-1185">Reference proteome</keyword>
<dbReference type="InterPro" id="IPR003615">
    <property type="entry name" value="HNH_nuc"/>
</dbReference>
<evidence type="ECO:0000313" key="4">
    <source>
        <dbReference type="Proteomes" id="UP001600888"/>
    </source>
</evidence>
<protein>
    <recommendedName>
        <fullName evidence="2">HNH nuclease domain-containing protein</fullName>
    </recommendedName>
</protein>
<proteinExistence type="predicted"/>
<evidence type="ECO:0000259" key="2">
    <source>
        <dbReference type="Pfam" id="PF13391"/>
    </source>
</evidence>
<reference evidence="3 4" key="1">
    <citation type="submission" date="2024-03" db="EMBL/GenBank/DDBJ databases">
        <title>A high-quality draft genome sequence of Diaporthe vaccinii, a causative agent of upright dieback and viscid rot disease in cranberry plants.</title>
        <authorList>
            <person name="Sarrasin M."/>
            <person name="Lang B.F."/>
            <person name="Burger G."/>
        </authorList>
    </citation>
    <scope>NUCLEOTIDE SEQUENCE [LARGE SCALE GENOMIC DNA]</scope>
    <source>
        <strain evidence="3 4">IS7</strain>
    </source>
</reference>
<feature type="domain" description="HNH nuclease" evidence="2">
    <location>
        <begin position="199"/>
        <end position="256"/>
    </location>
</feature>
<dbReference type="EMBL" id="JBAWTH010000065">
    <property type="protein sequence ID" value="KAL2280620.1"/>
    <property type="molecule type" value="Genomic_DNA"/>
</dbReference>
<feature type="region of interest" description="Disordered" evidence="1">
    <location>
        <begin position="358"/>
        <end position="388"/>
    </location>
</feature>
<sequence length="521" mass="57694">MPSSLIIIHQRHLTTTSMDGEVILKQRARSQRSASATPPGSISFRHPGYDDPEDILFALPRLDCPQSGVAAAAAVGVHHGTALLACQIIANNAFDGYLTTDRAGACRVSVPRDGVLLDDDYWFIVGGDDAGAGACYPVVPRFEEWQFPHGHLGSSPAWDPRSCQTADQIADASDYPTMPTPAPLAPPPAPTSRCILSDNPYATQRAHIIPTAQTNWFLINSMKRYGDNQQFIHTNKNYVPIRHDLHKLWDDHVFVLVPKHSQGGRDFVVHVLNIPRPPLLEFASDWHNRPVQEGALDSTSGAFLFAKFAQAVFMLFKPFIAFPAVPRYIATCQARADDPRFPIETKIECLSASALNQRYGGGGSRSASASVDSRKRSRSQASAQDEDKDDWYRRNVRARLHSSESVREEEEARWYAANISGRTPESVEEEEHGWYTHNVGRDCSEEGDERGRPRRRRQQQWGRSEHTVDTLPSLTDTSVADDLEELDQSSFPTTGVSPGISGYARKDTGVDGDMPFVGQFG</sequence>
<gene>
    <name evidence="3" type="ORF">FJTKL_12438</name>
</gene>
<evidence type="ECO:0000256" key="1">
    <source>
        <dbReference type="SAM" id="MobiDB-lite"/>
    </source>
</evidence>
<feature type="compositionally biased region" description="Polar residues" evidence="1">
    <location>
        <begin position="31"/>
        <end position="40"/>
    </location>
</feature>
<comment type="caution">
    <text evidence="3">The sequence shown here is derived from an EMBL/GenBank/DDBJ whole genome shotgun (WGS) entry which is preliminary data.</text>
</comment>